<name>A0AAU8JB68_9CYAN</name>
<sequence length="48" mass="5526">MILMRAIAQLIAQLPEFIGKGFYLEERPRISCYNPEKRSAQKTQKSAV</sequence>
<protein>
    <submittedName>
        <fullName evidence="1">Uncharacterized protein</fullName>
    </submittedName>
</protein>
<accession>A0AAU8JB68</accession>
<dbReference type="RefSeq" id="WP_190883178.1">
    <property type="nucleotide sequence ID" value="NZ_CP159837.1"/>
</dbReference>
<reference evidence="1" key="1">
    <citation type="submission" date="2024-07" db="EMBL/GenBank/DDBJ databases">
        <authorList>
            <person name="Kim Y.J."/>
            <person name="Jeong J.Y."/>
        </authorList>
    </citation>
    <scope>NUCLEOTIDE SEQUENCE</scope>
    <source>
        <strain evidence="1">GIHE-MW2</strain>
    </source>
</reference>
<proteinExistence type="predicted"/>
<dbReference type="EMBL" id="CP159837">
    <property type="protein sequence ID" value="XCM36439.1"/>
    <property type="molecule type" value="Genomic_DNA"/>
</dbReference>
<dbReference type="AlphaFoldDB" id="A0AAU8JB68"/>
<evidence type="ECO:0000313" key="1">
    <source>
        <dbReference type="EMBL" id="XCM36439.1"/>
    </source>
</evidence>
<gene>
    <name evidence="1" type="ORF">ABWT76_005198</name>
</gene>
<organism evidence="1">
    <name type="scientific">Planktothricoides raciborskii GIHE-MW2</name>
    <dbReference type="NCBI Taxonomy" id="2792601"/>
    <lineage>
        <taxon>Bacteria</taxon>
        <taxon>Bacillati</taxon>
        <taxon>Cyanobacteriota</taxon>
        <taxon>Cyanophyceae</taxon>
        <taxon>Oscillatoriophycideae</taxon>
        <taxon>Oscillatoriales</taxon>
        <taxon>Oscillatoriaceae</taxon>
        <taxon>Planktothricoides</taxon>
    </lineage>
</organism>